<gene>
    <name evidence="2" type="ORF">MTBBW1_2670008</name>
</gene>
<reference evidence="2 3" key="1">
    <citation type="submission" date="2017-03" db="EMBL/GenBank/DDBJ databases">
        <authorList>
            <person name="Afonso C.L."/>
            <person name="Miller P.J."/>
            <person name="Scott M.A."/>
            <person name="Spackman E."/>
            <person name="Goraichik I."/>
            <person name="Dimitrov K.M."/>
            <person name="Suarez D.L."/>
            <person name="Swayne D.E."/>
        </authorList>
    </citation>
    <scope>NUCLEOTIDE SEQUENCE [LARGE SCALE GENOMIC DNA]</scope>
    <source>
        <strain evidence="2">PRJEB14757</strain>
    </source>
</reference>
<dbReference type="SUPFAM" id="SSF52540">
    <property type="entry name" value="P-loop containing nucleoside triphosphate hydrolases"/>
    <property type="match status" value="1"/>
</dbReference>
<dbReference type="InterPro" id="IPR025669">
    <property type="entry name" value="AAA_dom"/>
</dbReference>
<dbReference type="Proteomes" id="UP000191931">
    <property type="component" value="Unassembled WGS sequence"/>
</dbReference>
<accession>A0A1W1HFA1</accession>
<sequence length="224" mass="25210">MIDNDPQCNSTSIIGATSKQNTLYSLLSQETISDQCNLSDFISTTPFEKLWCLPNSLDSSGNSLFFTQNFPDSLFYLRNKIRNQAIEKFDYTIIDCPPTLDTPLGMALCASDAIIIPVEVGSMHSIDGLNHVLELVSAMQQFNPELTFLKLVMNKADRRTAISKAMITEIQENYPEKYFETILPICTAVQQAEYLRKTLFSHAPTINMISTYKSLAKELIEVTK</sequence>
<evidence type="ECO:0000259" key="1">
    <source>
        <dbReference type="Pfam" id="PF13614"/>
    </source>
</evidence>
<keyword evidence="3" id="KW-1185">Reference proteome</keyword>
<protein>
    <submittedName>
        <fullName evidence="2">Putative chromosome partitioning protein ParA</fullName>
    </submittedName>
</protein>
<dbReference type="PANTHER" id="PTHR13696:SF52">
    <property type="entry name" value="PARA FAMILY PROTEIN CT_582"/>
    <property type="match status" value="1"/>
</dbReference>
<dbReference type="InterPro" id="IPR050678">
    <property type="entry name" value="DNA_Partitioning_ATPase"/>
</dbReference>
<dbReference type="PANTHER" id="PTHR13696">
    <property type="entry name" value="P-LOOP CONTAINING NUCLEOSIDE TRIPHOSPHATE HYDROLASE"/>
    <property type="match status" value="1"/>
</dbReference>
<dbReference type="Pfam" id="PF13614">
    <property type="entry name" value="AAA_31"/>
    <property type="match status" value="1"/>
</dbReference>
<evidence type="ECO:0000313" key="2">
    <source>
        <dbReference type="EMBL" id="SLM31078.1"/>
    </source>
</evidence>
<name>A0A1W1HFA1_9BACT</name>
<evidence type="ECO:0000313" key="3">
    <source>
        <dbReference type="Proteomes" id="UP000191931"/>
    </source>
</evidence>
<dbReference type="AlphaFoldDB" id="A0A1W1HFA1"/>
<organism evidence="2 3">
    <name type="scientific">Desulfamplus magnetovallimortis</name>
    <dbReference type="NCBI Taxonomy" id="1246637"/>
    <lineage>
        <taxon>Bacteria</taxon>
        <taxon>Pseudomonadati</taxon>
        <taxon>Thermodesulfobacteriota</taxon>
        <taxon>Desulfobacteria</taxon>
        <taxon>Desulfobacterales</taxon>
        <taxon>Desulfobacteraceae</taxon>
        <taxon>Desulfamplus</taxon>
    </lineage>
</organism>
<feature type="domain" description="AAA" evidence="1">
    <location>
        <begin position="1"/>
        <end position="147"/>
    </location>
</feature>
<dbReference type="STRING" id="1246637.MTBBW1_2670008"/>
<dbReference type="CDD" id="cd02042">
    <property type="entry name" value="ParAB_family"/>
    <property type="match status" value="1"/>
</dbReference>
<proteinExistence type="predicted"/>
<dbReference type="EMBL" id="FWEV01000187">
    <property type="protein sequence ID" value="SLM31078.1"/>
    <property type="molecule type" value="Genomic_DNA"/>
</dbReference>
<dbReference type="Gene3D" id="3.40.50.300">
    <property type="entry name" value="P-loop containing nucleotide triphosphate hydrolases"/>
    <property type="match status" value="1"/>
</dbReference>
<dbReference type="InterPro" id="IPR027417">
    <property type="entry name" value="P-loop_NTPase"/>
</dbReference>